<dbReference type="SUPFAM" id="SSF158573">
    <property type="entry name" value="GINS helical bundle-like"/>
    <property type="match status" value="1"/>
</dbReference>
<protein>
    <recommendedName>
        <fullName evidence="10">DNA replication complex GINS protein PSF2</fullName>
    </recommendedName>
</protein>
<dbReference type="FunFam" id="1.20.58.1020:FF:000001">
    <property type="entry name" value="DNA replication complex GINS protein PSF2"/>
    <property type="match status" value="1"/>
</dbReference>
<evidence type="ECO:0000256" key="4">
    <source>
        <dbReference type="ARBA" id="ARBA00023242"/>
    </source>
</evidence>
<dbReference type="GO" id="GO:0006260">
    <property type="term" value="P:DNA replication"/>
    <property type="evidence" value="ECO:0007669"/>
    <property type="project" value="UniProtKB-KW"/>
</dbReference>
<gene>
    <name evidence="8" type="ORF">JKP88DRAFT_35968</name>
</gene>
<evidence type="ECO:0000259" key="6">
    <source>
        <dbReference type="Pfam" id="PF05916"/>
    </source>
</evidence>
<dbReference type="Pfam" id="PF25005">
    <property type="entry name" value="PSF2_N"/>
    <property type="match status" value="1"/>
</dbReference>
<dbReference type="Pfam" id="PF05916">
    <property type="entry name" value="Sld5"/>
    <property type="match status" value="1"/>
</dbReference>
<evidence type="ECO:0000313" key="9">
    <source>
        <dbReference type="Proteomes" id="UP000664859"/>
    </source>
</evidence>
<keyword evidence="3" id="KW-0235">DNA replication</keyword>
<dbReference type="SUPFAM" id="SSF160059">
    <property type="entry name" value="PriA/YqbF domain"/>
    <property type="match status" value="1"/>
</dbReference>
<feature type="domain" description="GINS subunit" evidence="6">
    <location>
        <begin position="82"/>
        <end position="184"/>
    </location>
</feature>
<evidence type="ECO:0000259" key="7">
    <source>
        <dbReference type="Pfam" id="PF25005"/>
    </source>
</evidence>
<evidence type="ECO:0008006" key="10">
    <source>
        <dbReference type="Google" id="ProtNLM"/>
    </source>
</evidence>
<evidence type="ECO:0000256" key="5">
    <source>
        <dbReference type="SAM" id="MobiDB-lite"/>
    </source>
</evidence>
<dbReference type="AlphaFoldDB" id="A0A836CII2"/>
<reference evidence="8" key="1">
    <citation type="submission" date="2021-02" db="EMBL/GenBank/DDBJ databases">
        <title>First Annotated Genome of the Yellow-green Alga Tribonema minus.</title>
        <authorList>
            <person name="Mahan K.M."/>
        </authorList>
    </citation>
    <scope>NUCLEOTIDE SEQUENCE</scope>
    <source>
        <strain evidence="8">UTEX B ZZ1240</strain>
    </source>
</reference>
<comment type="caution">
    <text evidence="8">The sequence shown here is derived from an EMBL/GenBank/DDBJ whole genome shotgun (WGS) entry which is preliminary data.</text>
</comment>
<keyword evidence="4" id="KW-0539">Nucleus</keyword>
<comment type="similarity">
    <text evidence="2">Belongs to the GINS2/PSF2 family.</text>
</comment>
<evidence type="ECO:0000313" key="8">
    <source>
        <dbReference type="EMBL" id="KAG5186774.1"/>
    </source>
</evidence>
<proteinExistence type="inferred from homology"/>
<feature type="domain" description="DNA replication complex GINS protein PSF2 N-terminal" evidence="7">
    <location>
        <begin position="20"/>
        <end position="77"/>
    </location>
</feature>
<dbReference type="PANTHER" id="PTHR12772">
    <property type="entry name" value="DNA REPLICATION COMPLEX GINS PROTEIN PSF2"/>
    <property type="match status" value="1"/>
</dbReference>
<name>A0A836CII2_9STRA</name>
<evidence type="ECO:0000256" key="2">
    <source>
        <dbReference type="ARBA" id="ARBA00010565"/>
    </source>
</evidence>
<dbReference type="InterPro" id="IPR021151">
    <property type="entry name" value="GINS_A"/>
</dbReference>
<dbReference type="GO" id="GO:0000727">
    <property type="term" value="P:double-strand break repair via break-induced replication"/>
    <property type="evidence" value="ECO:0007669"/>
    <property type="project" value="TreeGrafter"/>
</dbReference>
<dbReference type="OrthoDB" id="1938138at2759"/>
<keyword evidence="9" id="KW-1185">Reference proteome</keyword>
<dbReference type="InterPro" id="IPR007257">
    <property type="entry name" value="GINS_Psf2"/>
</dbReference>
<dbReference type="InterPro" id="IPR056784">
    <property type="entry name" value="PSF2_N"/>
</dbReference>
<evidence type="ECO:0000256" key="3">
    <source>
        <dbReference type="ARBA" id="ARBA00022705"/>
    </source>
</evidence>
<dbReference type="CDD" id="cd21694">
    <property type="entry name" value="GINS_B_Psf2"/>
    <property type="match status" value="1"/>
</dbReference>
<dbReference type="GO" id="GO:0000811">
    <property type="term" value="C:GINS complex"/>
    <property type="evidence" value="ECO:0007669"/>
    <property type="project" value="TreeGrafter"/>
</dbReference>
<dbReference type="EMBL" id="JAFCMP010000103">
    <property type="protein sequence ID" value="KAG5186774.1"/>
    <property type="molecule type" value="Genomic_DNA"/>
</dbReference>
<dbReference type="Gene3D" id="1.20.58.1020">
    <property type="match status" value="1"/>
</dbReference>
<dbReference type="PANTHER" id="PTHR12772:SF0">
    <property type="entry name" value="DNA REPLICATION COMPLEX GINS PROTEIN PSF2"/>
    <property type="match status" value="1"/>
</dbReference>
<dbReference type="Proteomes" id="UP000664859">
    <property type="component" value="Unassembled WGS sequence"/>
</dbReference>
<dbReference type="Gene3D" id="3.40.5.50">
    <property type="match status" value="1"/>
</dbReference>
<evidence type="ECO:0000256" key="1">
    <source>
        <dbReference type="ARBA" id="ARBA00004123"/>
    </source>
</evidence>
<accession>A0A836CII2</accession>
<organism evidence="8 9">
    <name type="scientific">Tribonema minus</name>
    <dbReference type="NCBI Taxonomy" id="303371"/>
    <lineage>
        <taxon>Eukaryota</taxon>
        <taxon>Sar</taxon>
        <taxon>Stramenopiles</taxon>
        <taxon>Ochrophyta</taxon>
        <taxon>PX clade</taxon>
        <taxon>Xanthophyceae</taxon>
        <taxon>Tribonematales</taxon>
        <taxon>Tribonemataceae</taxon>
        <taxon>Tribonema</taxon>
    </lineage>
</organism>
<sequence>MASHGVPEPGSEASTLRHLSPDELEYLAGDEMVEVVPSESHKRLHFRGTYGPFVAGSRTAVPLWLAIMLKRRNKASIACPPWMTAESLERVLAAERREETFAELPFHYLEISSLLLSVAADDMGQQVDRMRVLLEDIENVRQGKMYKGMGDAAQRADGAIKVNRIGAMELLPVRTFFSAALSSMYDISGAKGRAEVARLQRVSAPDAMGGAAPKAGGGGGQYQGDLAAAPPPQQQSRLRRFR</sequence>
<dbReference type="FunFam" id="3.40.5.50:FF:000001">
    <property type="entry name" value="DNA replication complex GINS protein PSF2"/>
    <property type="match status" value="1"/>
</dbReference>
<dbReference type="InterPro" id="IPR036224">
    <property type="entry name" value="GINS_bundle-like_dom_sf"/>
</dbReference>
<dbReference type="CDD" id="cd11712">
    <property type="entry name" value="GINS_A_psf2"/>
    <property type="match status" value="1"/>
</dbReference>
<feature type="region of interest" description="Disordered" evidence="5">
    <location>
        <begin position="206"/>
        <end position="242"/>
    </location>
</feature>
<comment type="subcellular location">
    <subcellularLocation>
        <location evidence="1">Nucleus</location>
    </subcellularLocation>
</comment>